<reference evidence="1 2" key="1">
    <citation type="submission" date="2016-12" db="EMBL/GenBank/DDBJ databases">
        <title>The genomes of Aspergillus section Nigri reveals drivers in fungal speciation.</title>
        <authorList>
            <consortium name="DOE Joint Genome Institute"/>
            <person name="Vesth T.C."/>
            <person name="Nybo J."/>
            <person name="Theobald S."/>
            <person name="Brandl J."/>
            <person name="Frisvad J.C."/>
            <person name="Nielsen K.F."/>
            <person name="Lyhne E.K."/>
            <person name="Kogle M.E."/>
            <person name="Kuo A."/>
            <person name="Riley R."/>
            <person name="Clum A."/>
            <person name="Nolan M."/>
            <person name="Lipzen A."/>
            <person name="Salamov A."/>
            <person name="Henrissat B."/>
            <person name="Wiebenga A."/>
            <person name="De Vries R.P."/>
            <person name="Grigoriev I.V."/>
            <person name="Mortensen U.H."/>
            <person name="Andersen M.R."/>
            <person name="Baker S.E."/>
        </authorList>
    </citation>
    <scope>NUCLEOTIDE SEQUENCE [LARGE SCALE GENOMIC DNA]</scope>
    <source>
        <strain evidence="1 2">IBT 23096</strain>
    </source>
</reference>
<dbReference type="Proteomes" id="UP000234275">
    <property type="component" value="Unassembled WGS sequence"/>
</dbReference>
<evidence type="ECO:0000313" key="1">
    <source>
        <dbReference type="EMBL" id="PLB54141.1"/>
    </source>
</evidence>
<protein>
    <recommendedName>
        <fullName evidence="3">BTB domain-containing protein</fullName>
    </recommendedName>
</protein>
<evidence type="ECO:0000313" key="2">
    <source>
        <dbReference type="Proteomes" id="UP000234275"/>
    </source>
</evidence>
<accession>A0A2I2GML8</accession>
<organism evidence="1 2">
    <name type="scientific">Aspergillus steynii IBT 23096</name>
    <dbReference type="NCBI Taxonomy" id="1392250"/>
    <lineage>
        <taxon>Eukaryota</taxon>
        <taxon>Fungi</taxon>
        <taxon>Dikarya</taxon>
        <taxon>Ascomycota</taxon>
        <taxon>Pezizomycotina</taxon>
        <taxon>Eurotiomycetes</taxon>
        <taxon>Eurotiomycetidae</taxon>
        <taxon>Eurotiales</taxon>
        <taxon>Aspergillaceae</taxon>
        <taxon>Aspergillus</taxon>
        <taxon>Aspergillus subgen. Circumdati</taxon>
    </lineage>
</organism>
<dbReference type="RefSeq" id="XP_024709443.1">
    <property type="nucleotide sequence ID" value="XM_024853887.1"/>
</dbReference>
<dbReference type="VEuPathDB" id="FungiDB:P170DRAFT_482554"/>
<keyword evidence="2" id="KW-1185">Reference proteome</keyword>
<name>A0A2I2GML8_9EURO</name>
<dbReference type="OrthoDB" id="5326346at2759"/>
<dbReference type="GeneID" id="36561585"/>
<dbReference type="AlphaFoldDB" id="A0A2I2GML8"/>
<proteinExistence type="predicted"/>
<comment type="caution">
    <text evidence="1">The sequence shown here is derived from an EMBL/GenBank/DDBJ whole genome shotgun (WGS) entry which is preliminary data.</text>
</comment>
<dbReference type="STRING" id="1392250.A0A2I2GML8"/>
<gene>
    <name evidence="1" type="ORF">P170DRAFT_482554</name>
</gene>
<sequence length="338" mass="37384">MTSHIIDPTGEVTIILQDADAPFAVWDEETPATNESPSSGTIEPIEEIHNDKTDETKCEDKEVRYQVSAKHLTLASPVFKAALSDAWKEGSTLPQGSAEIEVHGWDSQALLVMLSILHWQIDALPGKVGIEFLTKIVILADYYGCLSVIKVFGWGWFKLMQSSIPNEYSRDLMMWLCASGLLGEREVYERLAVIAIKGSKDIIMTLGLPFPSSMIEHLNTNRERVIQGIVDSLHSAVDSLARFNSNNAAPSTPSDSCTACNAIKLGTLMMAMRSLSLWPKPQPPFCGLSFGGIRASIKSTREKEFKLQNHGRCRSLATMLTYLDTSSWSRMNQSIKAD</sequence>
<dbReference type="InterPro" id="IPR011333">
    <property type="entry name" value="SKP1/BTB/POZ_sf"/>
</dbReference>
<evidence type="ECO:0008006" key="3">
    <source>
        <dbReference type="Google" id="ProtNLM"/>
    </source>
</evidence>
<dbReference type="EMBL" id="MSFO01000001">
    <property type="protein sequence ID" value="PLB54141.1"/>
    <property type="molecule type" value="Genomic_DNA"/>
</dbReference>
<dbReference type="Gene3D" id="3.30.710.10">
    <property type="entry name" value="Potassium Channel Kv1.1, Chain A"/>
    <property type="match status" value="1"/>
</dbReference>